<dbReference type="Pfam" id="PF13379">
    <property type="entry name" value="NMT1_2"/>
    <property type="match status" value="1"/>
</dbReference>
<comment type="subcellular location">
    <subcellularLocation>
        <location evidence="1">Periplasm</location>
    </subcellularLocation>
</comment>
<dbReference type="PANTHER" id="PTHR30024:SF47">
    <property type="entry name" value="TAURINE-BINDING PERIPLASMIC PROTEIN"/>
    <property type="match status" value="1"/>
</dbReference>
<dbReference type="GO" id="GO:0042597">
    <property type="term" value="C:periplasmic space"/>
    <property type="evidence" value="ECO:0007669"/>
    <property type="project" value="UniProtKB-SubCell"/>
</dbReference>
<comment type="similarity">
    <text evidence="2">Belongs to the bacterial solute-binding protein SsuA/TauA family.</text>
</comment>
<dbReference type="SUPFAM" id="SSF53850">
    <property type="entry name" value="Periplasmic binding protein-like II"/>
    <property type="match status" value="1"/>
</dbReference>
<keyword evidence="7" id="KW-1185">Reference proteome</keyword>
<dbReference type="PATRIC" id="fig|242163.4.peg.3198"/>
<evidence type="ECO:0000256" key="3">
    <source>
        <dbReference type="ARBA" id="ARBA00022729"/>
    </source>
</evidence>
<protein>
    <submittedName>
        <fullName evidence="6">ABC transporter substrate-binding protein</fullName>
    </submittedName>
</protein>
<accession>A0A0L0MHG7</accession>
<dbReference type="CDD" id="cd01008">
    <property type="entry name" value="PBP2_NrtA_SsuA_CpmA_like"/>
    <property type="match status" value="1"/>
</dbReference>
<dbReference type="SMART" id="SM00062">
    <property type="entry name" value="PBPb"/>
    <property type="match status" value="1"/>
</dbReference>
<dbReference type="RefSeq" id="WP_050452689.1">
    <property type="nucleotide sequence ID" value="NZ_LFJJ01000022.1"/>
</dbReference>
<evidence type="ECO:0000256" key="4">
    <source>
        <dbReference type="SAM" id="SignalP"/>
    </source>
</evidence>
<reference evidence="7" key="1">
    <citation type="submission" date="2015-06" db="EMBL/GenBank/DDBJ databases">
        <title>Comparative genomics of Burkholderia leaf nodule symbionts.</title>
        <authorList>
            <person name="Carlier A."/>
            <person name="Eberl L."/>
            <person name="Pinto-Carbo M."/>
        </authorList>
    </citation>
    <scope>NUCLEOTIDE SEQUENCE [LARGE SCALE GENOMIC DNA]</scope>
    <source>
        <strain evidence="7">UZHbot4</strain>
    </source>
</reference>
<dbReference type="EMBL" id="LFJJ01000022">
    <property type="protein sequence ID" value="KND61419.1"/>
    <property type="molecule type" value="Genomic_DNA"/>
</dbReference>
<evidence type="ECO:0000259" key="5">
    <source>
        <dbReference type="SMART" id="SM00062"/>
    </source>
</evidence>
<evidence type="ECO:0000256" key="2">
    <source>
        <dbReference type="ARBA" id="ARBA00010742"/>
    </source>
</evidence>
<feature type="signal peptide" evidence="4">
    <location>
        <begin position="1"/>
        <end position="20"/>
    </location>
</feature>
<evidence type="ECO:0000313" key="6">
    <source>
        <dbReference type="EMBL" id="KND61419.1"/>
    </source>
</evidence>
<feature type="domain" description="Solute-binding protein family 3/N-terminal" evidence="5">
    <location>
        <begin position="38"/>
        <end position="258"/>
    </location>
</feature>
<dbReference type="Proteomes" id="UP000036959">
    <property type="component" value="Unassembled WGS sequence"/>
</dbReference>
<evidence type="ECO:0000313" key="7">
    <source>
        <dbReference type="Proteomes" id="UP000036959"/>
    </source>
</evidence>
<comment type="caution">
    <text evidence="6">The sequence shown here is derived from an EMBL/GenBank/DDBJ whole genome shotgun (WGS) entry which is preliminary data.</text>
</comment>
<proteinExistence type="inferred from homology"/>
<gene>
    <name evidence="6" type="ORF">BVER_04330</name>
</gene>
<dbReference type="OrthoDB" id="286202at2"/>
<dbReference type="InterPro" id="IPR001638">
    <property type="entry name" value="Solute-binding_3/MltF_N"/>
</dbReference>
<dbReference type="AlphaFoldDB" id="A0A0L0MHG7"/>
<keyword evidence="3 4" id="KW-0732">Signal</keyword>
<feature type="chain" id="PRO_5005544278" evidence="4">
    <location>
        <begin position="21"/>
        <end position="317"/>
    </location>
</feature>
<name>A0A0L0MHG7_9BURK</name>
<organism evidence="6 7">
    <name type="scientific">Candidatus Burkholderia verschuerenii</name>
    <dbReference type="NCBI Taxonomy" id="242163"/>
    <lineage>
        <taxon>Bacteria</taxon>
        <taxon>Pseudomonadati</taxon>
        <taxon>Pseudomonadota</taxon>
        <taxon>Betaproteobacteria</taxon>
        <taxon>Burkholderiales</taxon>
        <taxon>Burkholderiaceae</taxon>
        <taxon>Burkholderia</taxon>
    </lineage>
</organism>
<sequence length="317" mass="33341">MTLSMRLGALALSLTGLAFAAGAHDVVRIGGMSNYGPVLPVMAAQELKLFDKVGVKTQFTGFPGGAACMEALAANEVDIVNFFPPGLALAKRRGVKATIVGADSLTPRGWDVIVKKDSPLKSVKDLAGKKVGISATGSTTDFFGLWAANEAGGPVNRIPVGGPGMVPNLLSGNVDAIVAYPPLSYKMLSAGTGRSLVDFGKSMPANVPDVWMASDDIIAKNPDGVRKTLVALYSAVVYMQVHPEWSISFIQKQTSLPPEIAKQEYENTIKGLSPDGSIKAELVEESLKLAKLAGMNDTPPAKDLFTTRFVPVKAVTP</sequence>
<dbReference type="Gene3D" id="3.40.190.10">
    <property type="entry name" value="Periplasmic binding protein-like II"/>
    <property type="match status" value="2"/>
</dbReference>
<dbReference type="PANTHER" id="PTHR30024">
    <property type="entry name" value="ALIPHATIC SULFONATES-BINDING PROTEIN-RELATED"/>
    <property type="match status" value="1"/>
</dbReference>
<evidence type="ECO:0000256" key="1">
    <source>
        <dbReference type="ARBA" id="ARBA00004418"/>
    </source>
</evidence>